<comment type="caution">
    <text evidence="2">The sequence shown here is derived from an EMBL/GenBank/DDBJ whole genome shotgun (WGS) entry which is preliminary data.</text>
</comment>
<evidence type="ECO:0000259" key="1">
    <source>
        <dbReference type="Pfam" id="PF00271"/>
    </source>
</evidence>
<proteinExistence type="predicted"/>
<gene>
    <name evidence="2" type="ORF">BG006_005489</name>
</gene>
<dbReference type="Pfam" id="PF00271">
    <property type="entry name" value="Helicase_C"/>
    <property type="match status" value="1"/>
</dbReference>
<organism evidence="2 3">
    <name type="scientific">Podila minutissima</name>
    <dbReference type="NCBI Taxonomy" id="64525"/>
    <lineage>
        <taxon>Eukaryota</taxon>
        <taxon>Fungi</taxon>
        <taxon>Fungi incertae sedis</taxon>
        <taxon>Mucoromycota</taxon>
        <taxon>Mortierellomycotina</taxon>
        <taxon>Mortierellomycetes</taxon>
        <taxon>Mortierellales</taxon>
        <taxon>Mortierellaceae</taxon>
        <taxon>Podila</taxon>
    </lineage>
</organism>
<dbReference type="AlphaFoldDB" id="A0A9P5VFZ6"/>
<evidence type="ECO:0000313" key="3">
    <source>
        <dbReference type="Proteomes" id="UP000696485"/>
    </source>
</evidence>
<protein>
    <recommendedName>
        <fullName evidence="1">Helicase C-terminal domain-containing protein</fullName>
    </recommendedName>
</protein>
<dbReference type="EMBL" id="JAAAUY010003090">
    <property type="protein sequence ID" value="KAF9308298.1"/>
    <property type="molecule type" value="Genomic_DNA"/>
</dbReference>
<dbReference type="Gene3D" id="3.40.50.300">
    <property type="entry name" value="P-loop containing nucleotide triphosphate hydrolases"/>
    <property type="match status" value="1"/>
</dbReference>
<dbReference type="InterPro" id="IPR027417">
    <property type="entry name" value="P-loop_NTPase"/>
</dbReference>
<dbReference type="InterPro" id="IPR001650">
    <property type="entry name" value="Helicase_C-like"/>
</dbReference>
<feature type="domain" description="Helicase C-terminal" evidence="1">
    <location>
        <begin position="16"/>
        <end position="88"/>
    </location>
</feature>
<reference evidence="2" key="1">
    <citation type="journal article" date="2020" name="Fungal Divers.">
        <title>Resolving the Mortierellaceae phylogeny through synthesis of multi-gene phylogenetics and phylogenomics.</title>
        <authorList>
            <person name="Vandepol N."/>
            <person name="Liber J."/>
            <person name="Desiro A."/>
            <person name="Na H."/>
            <person name="Kennedy M."/>
            <person name="Barry K."/>
            <person name="Grigoriev I.V."/>
            <person name="Miller A.N."/>
            <person name="O'Donnell K."/>
            <person name="Stajich J.E."/>
            <person name="Bonito G."/>
        </authorList>
    </citation>
    <scope>NUCLEOTIDE SEQUENCE</scope>
    <source>
        <strain evidence="2">NVP1</strain>
    </source>
</reference>
<name>A0A9P5VFZ6_9FUNG</name>
<sequence>MALKQTKDKLFLSKAQVIQVTDVRMNIRLEETRPNLQAKVETYHSTRDDRYKVRAMDCFIKNEVLVLLATEAAGMGCDVPNVVQVIQYG</sequence>
<evidence type="ECO:0000313" key="2">
    <source>
        <dbReference type="EMBL" id="KAF9308298.1"/>
    </source>
</evidence>
<keyword evidence="3" id="KW-1185">Reference proteome</keyword>
<dbReference type="Proteomes" id="UP000696485">
    <property type="component" value="Unassembled WGS sequence"/>
</dbReference>
<feature type="non-terminal residue" evidence="2">
    <location>
        <position position="89"/>
    </location>
</feature>
<accession>A0A9P5VFZ6</accession>
<dbReference type="SUPFAM" id="SSF52540">
    <property type="entry name" value="P-loop containing nucleoside triphosphate hydrolases"/>
    <property type="match status" value="1"/>
</dbReference>